<dbReference type="EMBL" id="JAEPDI010000009">
    <property type="protein sequence ID" value="MCG7939742.1"/>
    <property type="molecule type" value="Genomic_DNA"/>
</dbReference>
<dbReference type="Pfam" id="PF13505">
    <property type="entry name" value="OMP_b-brl"/>
    <property type="match status" value="1"/>
</dbReference>
<accession>A0A9E4K5P0</accession>
<proteinExistence type="predicted"/>
<keyword evidence="1" id="KW-0732">Signal</keyword>
<evidence type="ECO:0000313" key="3">
    <source>
        <dbReference type="EMBL" id="MCG7939742.1"/>
    </source>
</evidence>
<feature type="domain" description="Outer membrane protein beta-barrel" evidence="2">
    <location>
        <begin position="118"/>
        <end position="251"/>
    </location>
</feature>
<dbReference type="InterPro" id="IPR027385">
    <property type="entry name" value="Beta-barrel_OMP"/>
</dbReference>
<evidence type="ECO:0000259" key="2">
    <source>
        <dbReference type="Pfam" id="PF13505"/>
    </source>
</evidence>
<name>A0A9E4K5P0_9GAMM</name>
<comment type="caution">
    <text evidence="3">The sequence shown here is derived from an EMBL/GenBank/DDBJ whole genome shotgun (WGS) entry which is preliminary data.</text>
</comment>
<dbReference type="Proteomes" id="UP000886687">
    <property type="component" value="Unassembled WGS sequence"/>
</dbReference>
<sequence>MRRFSKIPLRIGGLLLGLLLSWPMLAEETPMRVQVFAPFIEMHTGPGAVYPVHHVAERDEWVVIHKRRTDWFLVETRRGKQGWVAIDEMRQTRLEDGTPLPLTAYSEKDFRDRTWEFSFYGGDMEGAALLGLYAGYAFNENLSTEVSFSQALGDFSSEYLFDVNLVSQPFPEWTFSPFFTLGGGVIRTNPNATLVETEDRTDTTAHVGAGLKVYMTRRFFLRGEFRHYAVFTSRDENEDFDQWKIGLGFFF</sequence>
<protein>
    <submittedName>
        <fullName evidence="3">Porin family protein</fullName>
    </submittedName>
</protein>
<evidence type="ECO:0000256" key="1">
    <source>
        <dbReference type="ARBA" id="ARBA00022729"/>
    </source>
</evidence>
<gene>
    <name evidence="3" type="ORF">JAZ04_12930</name>
</gene>
<dbReference type="Gene3D" id="2.40.160.20">
    <property type="match status" value="1"/>
</dbReference>
<dbReference type="SUPFAM" id="SSF56925">
    <property type="entry name" value="OMPA-like"/>
    <property type="match status" value="1"/>
</dbReference>
<dbReference type="InterPro" id="IPR011250">
    <property type="entry name" value="OMP/PagP_B-barrel"/>
</dbReference>
<evidence type="ECO:0000313" key="4">
    <source>
        <dbReference type="Proteomes" id="UP000886687"/>
    </source>
</evidence>
<reference evidence="3" key="1">
    <citation type="journal article" date="2021" name="Proc. Natl. Acad. Sci. U.S.A.">
        <title>Global biogeography of chemosynthetic symbionts reveals both localized and globally distributed symbiont groups. .</title>
        <authorList>
            <person name="Osvatic J.T."/>
            <person name="Wilkins L.G.E."/>
            <person name="Leibrecht L."/>
            <person name="Leray M."/>
            <person name="Zauner S."/>
            <person name="Polzin J."/>
            <person name="Camacho Y."/>
            <person name="Gros O."/>
            <person name="van Gils J.A."/>
            <person name="Eisen J.A."/>
            <person name="Petersen J.M."/>
            <person name="Yuen B."/>
        </authorList>
    </citation>
    <scope>NUCLEOTIDE SEQUENCE</scope>
    <source>
        <strain evidence="3">MAGL173</strain>
    </source>
</reference>
<organism evidence="3 4">
    <name type="scientific">Candidatus Thiodiazotropha lotti</name>
    <dbReference type="NCBI Taxonomy" id="2792787"/>
    <lineage>
        <taxon>Bacteria</taxon>
        <taxon>Pseudomonadati</taxon>
        <taxon>Pseudomonadota</taxon>
        <taxon>Gammaproteobacteria</taxon>
        <taxon>Chromatiales</taxon>
        <taxon>Sedimenticolaceae</taxon>
        <taxon>Candidatus Thiodiazotropha</taxon>
    </lineage>
</organism>
<dbReference type="AlphaFoldDB" id="A0A9E4K5P0"/>